<evidence type="ECO:0000256" key="3">
    <source>
        <dbReference type="ARBA" id="ARBA00022525"/>
    </source>
</evidence>
<dbReference type="SUPFAM" id="SSF56574">
    <property type="entry name" value="Serpins"/>
    <property type="match status" value="2"/>
</dbReference>
<dbReference type="PANTHER" id="PTHR11461:SF357">
    <property type="entry name" value="SERINE PROTEASE INHIBITOR 27A"/>
    <property type="match status" value="1"/>
</dbReference>
<keyword evidence="4" id="KW-0646">Protease inhibitor</keyword>
<feature type="compositionally biased region" description="Polar residues" evidence="9">
    <location>
        <begin position="858"/>
        <end position="869"/>
    </location>
</feature>
<dbReference type="InterPro" id="IPR036186">
    <property type="entry name" value="Serpin_sf"/>
</dbReference>
<accession>A0AAV8YGT3</accession>
<feature type="region of interest" description="Disordered" evidence="9">
    <location>
        <begin position="855"/>
        <end position="875"/>
    </location>
</feature>
<dbReference type="AlphaFoldDB" id="A0AAV8YGT3"/>
<reference evidence="11" key="1">
    <citation type="journal article" date="2023" name="Insect Mol. Biol.">
        <title>Genome sequencing provides insights into the evolution of gene families encoding plant cell wall-degrading enzymes in longhorned beetles.</title>
        <authorList>
            <person name="Shin N.R."/>
            <person name="Okamura Y."/>
            <person name="Kirsch R."/>
            <person name="Pauchet Y."/>
        </authorList>
    </citation>
    <scope>NUCLEOTIDE SEQUENCE</scope>
    <source>
        <strain evidence="11">AMC_N1</strain>
    </source>
</reference>
<dbReference type="InterPro" id="IPR023796">
    <property type="entry name" value="Serpin_dom"/>
</dbReference>
<keyword evidence="12" id="KW-1185">Reference proteome</keyword>
<dbReference type="SMART" id="SM00093">
    <property type="entry name" value="SERPIN"/>
    <property type="match status" value="2"/>
</dbReference>
<protein>
    <recommendedName>
        <fullName evidence="10">Serpin domain-containing protein</fullName>
    </recommendedName>
</protein>
<dbReference type="InterPro" id="IPR042178">
    <property type="entry name" value="Serpin_sf_1"/>
</dbReference>
<evidence type="ECO:0000256" key="1">
    <source>
        <dbReference type="ARBA" id="ARBA00004613"/>
    </source>
</evidence>
<evidence type="ECO:0000256" key="5">
    <source>
        <dbReference type="ARBA" id="ARBA00022729"/>
    </source>
</evidence>
<evidence type="ECO:0000313" key="12">
    <source>
        <dbReference type="Proteomes" id="UP001162162"/>
    </source>
</evidence>
<evidence type="ECO:0000256" key="2">
    <source>
        <dbReference type="ARBA" id="ARBA00009500"/>
    </source>
</evidence>
<feature type="domain" description="Serpin" evidence="10">
    <location>
        <begin position="37"/>
        <end position="402"/>
    </location>
</feature>
<dbReference type="EMBL" id="JAPWTK010000102">
    <property type="protein sequence ID" value="KAJ8950296.1"/>
    <property type="molecule type" value="Genomic_DNA"/>
</dbReference>
<dbReference type="CDD" id="cd19578">
    <property type="entry name" value="serpinK_insect_SRPN2-like"/>
    <property type="match status" value="1"/>
</dbReference>
<evidence type="ECO:0000259" key="10">
    <source>
        <dbReference type="SMART" id="SM00093"/>
    </source>
</evidence>
<dbReference type="FunFam" id="2.30.39.10:FF:000030">
    <property type="entry name" value="Serpin 2"/>
    <property type="match status" value="1"/>
</dbReference>
<dbReference type="GO" id="GO:0005615">
    <property type="term" value="C:extracellular space"/>
    <property type="evidence" value="ECO:0007669"/>
    <property type="project" value="InterPro"/>
</dbReference>
<organism evidence="11 12">
    <name type="scientific">Aromia moschata</name>
    <dbReference type="NCBI Taxonomy" id="1265417"/>
    <lineage>
        <taxon>Eukaryota</taxon>
        <taxon>Metazoa</taxon>
        <taxon>Ecdysozoa</taxon>
        <taxon>Arthropoda</taxon>
        <taxon>Hexapoda</taxon>
        <taxon>Insecta</taxon>
        <taxon>Pterygota</taxon>
        <taxon>Neoptera</taxon>
        <taxon>Endopterygota</taxon>
        <taxon>Coleoptera</taxon>
        <taxon>Polyphaga</taxon>
        <taxon>Cucujiformia</taxon>
        <taxon>Chrysomeloidea</taxon>
        <taxon>Cerambycidae</taxon>
        <taxon>Cerambycinae</taxon>
        <taxon>Callichromatini</taxon>
        <taxon>Aromia</taxon>
    </lineage>
</organism>
<dbReference type="PANTHER" id="PTHR11461">
    <property type="entry name" value="SERINE PROTEASE INHIBITOR, SERPIN"/>
    <property type="match status" value="1"/>
</dbReference>
<name>A0AAV8YGT3_9CUCU</name>
<evidence type="ECO:0000256" key="6">
    <source>
        <dbReference type="ARBA" id="ARBA00022900"/>
    </source>
</evidence>
<evidence type="ECO:0000256" key="7">
    <source>
        <dbReference type="ARBA" id="ARBA00023180"/>
    </source>
</evidence>
<keyword evidence="5" id="KW-0732">Signal</keyword>
<evidence type="ECO:0000313" key="11">
    <source>
        <dbReference type="EMBL" id="KAJ8950296.1"/>
    </source>
</evidence>
<dbReference type="Pfam" id="PF00079">
    <property type="entry name" value="Serpin"/>
    <property type="match status" value="2"/>
</dbReference>
<keyword evidence="6" id="KW-0722">Serine protease inhibitor</keyword>
<feature type="region of interest" description="Disordered" evidence="9">
    <location>
        <begin position="438"/>
        <end position="465"/>
    </location>
</feature>
<dbReference type="GO" id="GO:0004867">
    <property type="term" value="F:serine-type endopeptidase inhibitor activity"/>
    <property type="evidence" value="ECO:0007669"/>
    <property type="project" value="UniProtKB-KW"/>
</dbReference>
<gene>
    <name evidence="11" type="ORF">NQ318_021153</name>
</gene>
<dbReference type="InterPro" id="IPR000215">
    <property type="entry name" value="Serpin_fam"/>
</dbReference>
<comment type="caution">
    <text evidence="11">The sequence shown here is derived from an EMBL/GenBank/DDBJ whole genome shotgun (WGS) entry which is preliminary data.</text>
</comment>
<evidence type="ECO:0000256" key="9">
    <source>
        <dbReference type="SAM" id="MobiDB-lite"/>
    </source>
</evidence>
<feature type="non-terminal residue" evidence="11">
    <location>
        <position position="1"/>
    </location>
</feature>
<keyword evidence="3" id="KW-0964">Secreted</keyword>
<dbReference type="Proteomes" id="UP001162162">
    <property type="component" value="Unassembled WGS sequence"/>
</dbReference>
<feature type="domain" description="Serpin" evidence="10">
    <location>
        <begin position="494"/>
        <end position="848"/>
    </location>
</feature>
<dbReference type="Gene3D" id="2.30.39.10">
    <property type="entry name" value="Alpha-1-antitrypsin, domain 1"/>
    <property type="match status" value="2"/>
</dbReference>
<comment type="similarity">
    <text evidence="2 8">Belongs to the serpin family.</text>
</comment>
<evidence type="ECO:0000256" key="8">
    <source>
        <dbReference type="RuleBase" id="RU000411"/>
    </source>
</evidence>
<evidence type="ECO:0000256" key="4">
    <source>
        <dbReference type="ARBA" id="ARBA00022690"/>
    </source>
</evidence>
<proteinExistence type="inferred from homology"/>
<dbReference type="InterPro" id="IPR042185">
    <property type="entry name" value="Serpin_sf_2"/>
</dbReference>
<dbReference type="Gene3D" id="3.30.497.10">
    <property type="entry name" value="Antithrombin, subunit I, domain 2"/>
    <property type="match status" value="2"/>
</dbReference>
<sequence length="875" mass="98436">ICLILASAVGQTNYKFQQPVDEESYYPNPIFSDTFDWKILKEFASKYRNVVISPISVKLVLALLYQGSGGFTERQFQDVLQFANKKTVDEDYRRIISTLQASERSEYLLNMGTCIFLDSDLQPNTTFQKKASQIYKTEIRPTGFKHKENATNSINSWVEKLTNGKVSHLVSPGDLEQTVMMIANAVYFKGTWQHQFPKSNTRYGAFFVSAEDPKHMKTVSIPYMSTTDQFFIKESMALDAKILRLPYKGSAYSMFIILPNSLGGLKMLLKKINLNNLTELLYALEKRLVEVNIPKFKFSFKAQMGATLHDFGVSEIFKGTANLTGIIRDTNRPRLPLAVSDIIQMSGIELDEEGSVVYSATDVNIGNKFGEPKDVFNATHPFLFFIEGPNGTVLFNGKIENPAEEGEQLLPNRSSDLVQSEPVDAQAHNSFQYYDSSSQNAVSFSRPEYTEPPRVPSIQPERPIQAPNLEPNLYETTIQTNKEELFYRFNLFDAELLSTFSDSDVNVFISPASIKTTLAMILEGAGGKSASEISEVLRIPNINQKGIREILMALLNIFRDNSGSSYLQNSNAIFASDKYKTVDRYRNIIEGFYRGEVKSVNFRNTVNAVATINNWVTDATHGALREIVGPNSISSETSVVIANALFFKGKWKTLFDPDDTKEKCFHTPTGCVMTPMMRLSSTFNYSYITRLRTHAIEIPYEDDFSMLILLPSEDVSIRSVVRDLPHFKIADILEALKSSDIILQIPKFQFEYSTDLIEYLKQLRIREVFGTRANLSGIIESGNMLINTLVHKTRVEVDEQGTVAAAATGAIVIPLIGSTTVIVNRPFAFYIYHQPTTSIIFEGILLNPQEQSAKEATKSSVRNSAANSNTRRHFK</sequence>
<keyword evidence="7" id="KW-0325">Glycoprotein</keyword>
<comment type="subcellular location">
    <subcellularLocation>
        <location evidence="1">Secreted</location>
    </subcellularLocation>
</comment>